<dbReference type="AlphaFoldDB" id="Q6H4R8"/>
<protein>
    <submittedName>
        <fullName evidence="2">Uncharacterized protein</fullName>
    </submittedName>
</protein>
<organism evidence="2 3">
    <name type="scientific">Oryza sativa subsp. japonica</name>
    <name type="common">Rice</name>
    <dbReference type="NCBI Taxonomy" id="39947"/>
    <lineage>
        <taxon>Eukaryota</taxon>
        <taxon>Viridiplantae</taxon>
        <taxon>Streptophyta</taxon>
        <taxon>Embryophyta</taxon>
        <taxon>Tracheophyta</taxon>
        <taxon>Spermatophyta</taxon>
        <taxon>Magnoliopsida</taxon>
        <taxon>Liliopsida</taxon>
        <taxon>Poales</taxon>
        <taxon>Poaceae</taxon>
        <taxon>BOP clade</taxon>
        <taxon>Oryzoideae</taxon>
        <taxon>Oryzeae</taxon>
        <taxon>Oryzinae</taxon>
        <taxon>Oryza</taxon>
        <taxon>Oryza sativa</taxon>
    </lineage>
</organism>
<dbReference type="EMBL" id="AP005838">
    <property type="protein sequence ID" value="BAD26281.1"/>
    <property type="molecule type" value="Genomic_DNA"/>
</dbReference>
<name>Q6H4R8_ORYSJ</name>
<accession>Q6H4R8</accession>
<reference evidence="2" key="2">
    <citation type="submission" date="2002-10" db="EMBL/GenBank/DDBJ databases">
        <title>Oryza sativa nipponbare(GA3) genomic DNA, chromosome 9, BAC clone:OSJNBa0041C07.</title>
        <authorList>
            <person name="Sasaki T."/>
            <person name="Matsumoto T."/>
            <person name="Katayose Y."/>
        </authorList>
    </citation>
    <scope>NUCLEOTIDE SEQUENCE</scope>
</reference>
<gene>
    <name evidence="2" type="ORF">OSJNBa0041C07.11</name>
    <name evidence="1" type="ORF">P0711A01.25</name>
</gene>
<dbReference type="EMBL" id="AP005637">
    <property type="protein sequence ID" value="BAD26042.1"/>
    <property type="molecule type" value="Genomic_DNA"/>
</dbReference>
<proteinExistence type="predicted"/>
<reference evidence="3" key="4">
    <citation type="journal article" date="2008" name="Nucleic Acids Res.">
        <title>The rice annotation project database (RAP-DB): 2008 update.</title>
        <authorList>
            <consortium name="The rice annotation project (RAP)"/>
        </authorList>
    </citation>
    <scope>GENOME REANNOTATION</scope>
    <source>
        <strain evidence="3">cv. Nipponbare</strain>
    </source>
</reference>
<evidence type="ECO:0000313" key="1">
    <source>
        <dbReference type="EMBL" id="BAD26042.1"/>
    </source>
</evidence>
<evidence type="ECO:0000313" key="2">
    <source>
        <dbReference type="EMBL" id="BAD26281.1"/>
    </source>
</evidence>
<reference evidence="1" key="1">
    <citation type="submission" date="2002-08" db="EMBL/GenBank/DDBJ databases">
        <title>Oryza sativa nipponbare(GA3) genomic DNA, chromosome 9, PAC clone:P0711A01.</title>
        <authorList>
            <person name="Sasaki T."/>
            <person name="Matsumoto T."/>
            <person name="Katayose Y."/>
        </authorList>
    </citation>
    <scope>NUCLEOTIDE SEQUENCE</scope>
</reference>
<reference evidence="3" key="3">
    <citation type="journal article" date="2005" name="Nature">
        <title>The map-based sequence of the rice genome.</title>
        <authorList>
            <consortium name="International rice genome sequencing project (IRGSP)"/>
            <person name="Matsumoto T."/>
            <person name="Wu J."/>
            <person name="Kanamori H."/>
            <person name="Katayose Y."/>
            <person name="Fujisawa M."/>
            <person name="Namiki N."/>
            <person name="Mizuno H."/>
            <person name="Yamamoto K."/>
            <person name="Antonio B.A."/>
            <person name="Baba T."/>
            <person name="Sakata K."/>
            <person name="Nagamura Y."/>
            <person name="Aoki H."/>
            <person name="Arikawa K."/>
            <person name="Arita K."/>
            <person name="Bito T."/>
            <person name="Chiden Y."/>
            <person name="Fujitsuka N."/>
            <person name="Fukunaka R."/>
            <person name="Hamada M."/>
            <person name="Harada C."/>
            <person name="Hayashi A."/>
            <person name="Hijishita S."/>
            <person name="Honda M."/>
            <person name="Hosokawa S."/>
            <person name="Ichikawa Y."/>
            <person name="Idonuma A."/>
            <person name="Iijima M."/>
            <person name="Ikeda M."/>
            <person name="Ikeno M."/>
            <person name="Ito K."/>
            <person name="Ito S."/>
            <person name="Ito T."/>
            <person name="Ito Y."/>
            <person name="Ito Y."/>
            <person name="Iwabuchi A."/>
            <person name="Kamiya K."/>
            <person name="Karasawa W."/>
            <person name="Kurita K."/>
            <person name="Katagiri S."/>
            <person name="Kikuta A."/>
            <person name="Kobayashi H."/>
            <person name="Kobayashi N."/>
            <person name="Machita K."/>
            <person name="Maehara T."/>
            <person name="Masukawa M."/>
            <person name="Mizubayashi T."/>
            <person name="Mukai Y."/>
            <person name="Nagasaki H."/>
            <person name="Nagata Y."/>
            <person name="Naito S."/>
            <person name="Nakashima M."/>
            <person name="Nakama Y."/>
            <person name="Nakamichi Y."/>
            <person name="Nakamura M."/>
            <person name="Meguro A."/>
            <person name="Negishi M."/>
            <person name="Ohta I."/>
            <person name="Ohta T."/>
            <person name="Okamoto M."/>
            <person name="Ono N."/>
            <person name="Saji S."/>
            <person name="Sakaguchi M."/>
            <person name="Sakai K."/>
            <person name="Shibata M."/>
            <person name="Shimokawa T."/>
            <person name="Song J."/>
            <person name="Takazaki Y."/>
            <person name="Terasawa K."/>
            <person name="Tsugane M."/>
            <person name="Tsuji K."/>
            <person name="Ueda S."/>
            <person name="Waki K."/>
            <person name="Yamagata H."/>
            <person name="Yamamoto M."/>
            <person name="Yamamoto S."/>
            <person name="Yamane H."/>
            <person name="Yoshiki S."/>
            <person name="Yoshihara R."/>
            <person name="Yukawa K."/>
            <person name="Zhong H."/>
            <person name="Yano M."/>
            <person name="Yuan Q."/>
            <person name="Ouyang S."/>
            <person name="Liu J."/>
            <person name="Jones K.M."/>
            <person name="Gansberger K."/>
            <person name="Moffat K."/>
            <person name="Hill J."/>
            <person name="Bera J."/>
            <person name="Fadrosh D."/>
            <person name="Jin S."/>
            <person name="Johri S."/>
            <person name="Kim M."/>
            <person name="Overton L."/>
            <person name="Reardon M."/>
            <person name="Tsitrin T."/>
            <person name="Vuong H."/>
            <person name="Weaver B."/>
            <person name="Ciecko A."/>
            <person name="Tallon L."/>
            <person name="Jackson J."/>
            <person name="Pai G."/>
            <person name="Aken S.V."/>
            <person name="Utterback T."/>
            <person name="Reidmuller S."/>
            <person name="Feldblyum T."/>
            <person name="Hsiao J."/>
            <person name="Zismann V."/>
            <person name="Iobst S."/>
            <person name="de Vazeille A.R."/>
            <person name="Buell C.R."/>
            <person name="Ying K."/>
            <person name="Li Y."/>
            <person name="Lu T."/>
            <person name="Huang Y."/>
            <person name="Zhao Q."/>
            <person name="Feng Q."/>
            <person name="Zhang L."/>
            <person name="Zhu J."/>
            <person name="Weng Q."/>
            <person name="Mu J."/>
            <person name="Lu Y."/>
            <person name="Fan D."/>
            <person name="Liu Y."/>
            <person name="Guan J."/>
            <person name="Zhang Y."/>
            <person name="Yu S."/>
            <person name="Liu X."/>
            <person name="Zhang Y."/>
            <person name="Hong G."/>
            <person name="Han B."/>
            <person name="Choisne N."/>
            <person name="Demange N."/>
            <person name="Orjeda G."/>
            <person name="Samain S."/>
            <person name="Cattolico L."/>
            <person name="Pelletier E."/>
            <person name="Couloux A."/>
            <person name="Segurens B."/>
            <person name="Wincker P."/>
            <person name="D'Hont A."/>
            <person name="Scarpelli C."/>
            <person name="Weissenbach J."/>
            <person name="Salanoubat M."/>
            <person name="Quetier F."/>
            <person name="Yu Y."/>
            <person name="Kim H.R."/>
            <person name="Rambo T."/>
            <person name="Currie J."/>
            <person name="Collura K."/>
            <person name="Luo M."/>
            <person name="Yang T."/>
            <person name="Ammiraju J.S.S."/>
            <person name="Engler F."/>
            <person name="Soderlund C."/>
            <person name="Wing R.A."/>
            <person name="Palmer L.E."/>
            <person name="de la Bastide M."/>
            <person name="Spiegel L."/>
            <person name="Nascimento L."/>
            <person name="Zutavern T."/>
            <person name="O'Shaughnessy A."/>
            <person name="Dike S."/>
            <person name="Dedhia N."/>
            <person name="Preston R."/>
            <person name="Balija V."/>
            <person name="McCombie W.R."/>
            <person name="Chow T."/>
            <person name="Chen H."/>
            <person name="Chung M."/>
            <person name="Chen C."/>
            <person name="Shaw J."/>
            <person name="Wu H."/>
            <person name="Hsiao K."/>
            <person name="Chao Y."/>
            <person name="Chu M."/>
            <person name="Cheng C."/>
            <person name="Hour A."/>
            <person name="Lee P."/>
            <person name="Lin S."/>
            <person name="Lin Y."/>
            <person name="Liou J."/>
            <person name="Liu S."/>
            <person name="Hsing Y."/>
            <person name="Raghuvanshi S."/>
            <person name="Mohanty A."/>
            <person name="Bharti A.K."/>
            <person name="Gaur A."/>
            <person name="Gupta V."/>
            <person name="Kumar D."/>
            <person name="Ravi V."/>
            <person name="Vij S."/>
            <person name="Kapur A."/>
            <person name="Khurana P."/>
            <person name="Khurana P."/>
            <person name="Khurana J.P."/>
            <person name="Tyagi A.K."/>
            <person name="Gaikwad K."/>
            <person name="Singh A."/>
            <person name="Dalal V."/>
            <person name="Srivastava S."/>
            <person name="Dixit A."/>
            <person name="Pal A.K."/>
            <person name="Ghazi I.A."/>
            <person name="Yadav M."/>
            <person name="Pandit A."/>
            <person name="Bhargava A."/>
            <person name="Sureshbabu K."/>
            <person name="Batra K."/>
            <person name="Sharma T.R."/>
            <person name="Mohapatra T."/>
            <person name="Singh N.K."/>
            <person name="Messing J."/>
            <person name="Nelson A.B."/>
            <person name="Fuks G."/>
            <person name="Kavchok S."/>
            <person name="Keizer G."/>
            <person name="Linton E."/>
            <person name="Llaca V."/>
            <person name="Song R."/>
            <person name="Tanyolac B."/>
            <person name="Young S."/>
            <person name="Ho-Il K."/>
            <person name="Hahn J.H."/>
            <person name="Sangsakoo G."/>
            <person name="Vanavichit A."/>
            <person name="de Mattos Luiz.A.T."/>
            <person name="Zimmer P.D."/>
            <person name="Malone G."/>
            <person name="Dellagostin O."/>
            <person name="de Oliveira A.C."/>
            <person name="Bevan M."/>
            <person name="Bancroft I."/>
            <person name="Minx P."/>
            <person name="Cordum H."/>
            <person name="Wilson R."/>
            <person name="Cheng Z."/>
            <person name="Jin W."/>
            <person name="Jiang J."/>
            <person name="Leong S.A."/>
            <person name="Iwama H."/>
            <person name="Gojobori T."/>
            <person name="Itoh T."/>
            <person name="Niimura Y."/>
            <person name="Fujii Y."/>
            <person name="Habara T."/>
            <person name="Sakai H."/>
            <person name="Sato Y."/>
            <person name="Wilson G."/>
            <person name="Kumar K."/>
            <person name="McCouch S."/>
            <person name="Juretic N."/>
            <person name="Hoen D."/>
            <person name="Wright S."/>
            <person name="Bruskiewich R."/>
            <person name="Bureau T."/>
            <person name="Miyao A."/>
            <person name="Hirochika H."/>
            <person name="Nishikawa T."/>
            <person name="Kadowaki K."/>
            <person name="Sugiura M."/>
            <person name="Burr B."/>
            <person name="Sasaki T."/>
        </authorList>
    </citation>
    <scope>NUCLEOTIDE SEQUENCE [LARGE SCALE GENOMIC DNA]</scope>
    <source>
        <strain evidence="3">cv. Nipponbare</strain>
    </source>
</reference>
<dbReference type="Proteomes" id="UP000000763">
    <property type="component" value="Chromosome 9"/>
</dbReference>
<sequence>MSAFGRWLARAPVRTCVPASRFRSYSIINGCDRDLPIDRIRHGVLVMGQVGTGMIWQGCRISPWARAWYLATLSADCRSE</sequence>
<evidence type="ECO:0000313" key="3">
    <source>
        <dbReference type="Proteomes" id="UP000000763"/>
    </source>
</evidence>